<feature type="region of interest" description="Disordered" evidence="1">
    <location>
        <begin position="1"/>
        <end position="50"/>
    </location>
</feature>
<evidence type="ECO:0000313" key="3">
    <source>
        <dbReference type="Proteomes" id="UP000324222"/>
    </source>
</evidence>
<dbReference type="AlphaFoldDB" id="A0A5B7DXB3"/>
<accession>A0A5B7DXB3</accession>
<evidence type="ECO:0000313" key="2">
    <source>
        <dbReference type="EMBL" id="MPC25729.1"/>
    </source>
</evidence>
<feature type="compositionally biased region" description="Low complexity" evidence="1">
    <location>
        <begin position="24"/>
        <end position="45"/>
    </location>
</feature>
<keyword evidence="3" id="KW-1185">Reference proteome</keyword>
<organism evidence="2 3">
    <name type="scientific">Portunus trituberculatus</name>
    <name type="common">Swimming crab</name>
    <name type="synonym">Neptunus trituberculatus</name>
    <dbReference type="NCBI Taxonomy" id="210409"/>
    <lineage>
        <taxon>Eukaryota</taxon>
        <taxon>Metazoa</taxon>
        <taxon>Ecdysozoa</taxon>
        <taxon>Arthropoda</taxon>
        <taxon>Crustacea</taxon>
        <taxon>Multicrustacea</taxon>
        <taxon>Malacostraca</taxon>
        <taxon>Eumalacostraca</taxon>
        <taxon>Eucarida</taxon>
        <taxon>Decapoda</taxon>
        <taxon>Pleocyemata</taxon>
        <taxon>Brachyura</taxon>
        <taxon>Eubrachyura</taxon>
        <taxon>Portunoidea</taxon>
        <taxon>Portunidae</taxon>
        <taxon>Portuninae</taxon>
        <taxon>Portunus</taxon>
    </lineage>
</organism>
<reference evidence="2 3" key="1">
    <citation type="submission" date="2019-05" db="EMBL/GenBank/DDBJ databases">
        <title>Another draft genome of Portunus trituberculatus and its Hox gene families provides insights of decapod evolution.</title>
        <authorList>
            <person name="Jeong J.-H."/>
            <person name="Song I."/>
            <person name="Kim S."/>
            <person name="Choi T."/>
            <person name="Kim D."/>
            <person name="Ryu S."/>
            <person name="Kim W."/>
        </authorList>
    </citation>
    <scope>NUCLEOTIDE SEQUENCE [LARGE SCALE GENOMIC DNA]</scope>
    <source>
        <tissue evidence="2">Muscle</tissue>
    </source>
</reference>
<proteinExistence type="predicted"/>
<dbReference type="EMBL" id="VSRR010001501">
    <property type="protein sequence ID" value="MPC25729.1"/>
    <property type="molecule type" value="Genomic_DNA"/>
</dbReference>
<feature type="compositionally biased region" description="Basic and acidic residues" evidence="1">
    <location>
        <begin position="1"/>
        <end position="10"/>
    </location>
</feature>
<comment type="caution">
    <text evidence="2">The sequence shown here is derived from an EMBL/GenBank/DDBJ whole genome shotgun (WGS) entry which is preliminary data.</text>
</comment>
<dbReference type="Proteomes" id="UP000324222">
    <property type="component" value="Unassembled WGS sequence"/>
</dbReference>
<name>A0A5B7DXB3_PORTR</name>
<gene>
    <name evidence="2" type="ORF">E2C01_018851</name>
</gene>
<sequence>MRPHYGDRRTTGAPSTGTHHLRHSTNNNNNTSTIPPTITITSTTNQHSTVAPLSVERKLFPPNAA</sequence>
<protein>
    <submittedName>
        <fullName evidence="2">Uncharacterized protein</fullName>
    </submittedName>
</protein>
<evidence type="ECO:0000256" key="1">
    <source>
        <dbReference type="SAM" id="MobiDB-lite"/>
    </source>
</evidence>